<accession>A0AAW1K0S1</accession>
<evidence type="ECO:0000313" key="3">
    <source>
        <dbReference type="Proteomes" id="UP001458880"/>
    </source>
</evidence>
<organism evidence="2 3">
    <name type="scientific">Popillia japonica</name>
    <name type="common">Japanese beetle</name>
    <dbReference type="NCBI Taxonomy" id="7064"/>
    <lineage>
        <taxon>Eukaryota</taxon>
        <taxon>Metazoa</taxon>
        <taxon>Ecdysozoa</taxon>
        <taxon>Arthropoda</taxon>
        <taxon>Hexapoda</taxon>
        <taxon>Insecta</taxon>
        <taxon>Pterygota</taxon>
        <taxon>Neoptera</taxon>
        <taxon>Endopterygota</taxon>
        <taxon>Coleoptera</taxon>
        <taxon>Polyphaga</taxon>
        <taxon>Scarabaeiformia</taxon>
        <taxon>Scarabaeidae</taxon>
        <taxon>Rutelinae</taxon>
        <taxon>Popillia</taxon>
    </lineage>
</organism>
<gene>
    <name evidence="2" type="ORF">QE152_g25547</name>
</gene>
<comment type="caution">
    <text evidence="2">The sequence shown here is derived from an EMBL/GenBank/DDBJ whole genome shotgun (WGS) entry which is preliminary data.</text>
</comment>
<feature type="region of interest" description="Disordered" evidence="1">
    <location>
        <begin position="21"/>
        <end position="55"/>
    </location>
</feature>
<keyword evidence="3" id="KW-1185">Reference proteome</keyword>
<name>A0AAW1K0S1_POPJA</name>
<proteinExistence type="predicted"/>
<dbReference type="Proteomes" id="UP001458880">
    <property type="component" value="Unassembled WGS sequence"/>
</dbReference>
<dbReference type="EMBL" id="JASPKY010000283">
    <property type="protein sequence ID" value="KAK9711227.1"/>
    <property type="molecule type" value="Genomic_DNA"/>
</dbReference>
<evidence type="ECO:0000313" key="2">
    <source>
        <dbReference type="EMBL" id="KAK9711227.1"/>
    </source>
</evidence>
<sequence length="87" mass="10127">MDPKQEQQLLKWYEELKSDDELLPLASENEYSDDRSEHSEHNTDSEQTVSEADETSVADVYAPIPQVSQHRVPIFVGKDKTEWLKHK</sequence>
<reference evidence="2 3" key="1">
    <citation type="journal article" date="2024" name="BMC Genomics">
        <title>De novo assembly and annotation of Popillia japonica's genome with initial clues to its potential as an invasive pest.</title>
        <authorList>
            <person name="Cucini C."/>
            <person name="Boschi S."/>
            <person name="Funari R."/>
            <person name="Cardaioli E."/>
            <person name="Iannotti N."/>
            <person name="Marturano G."/>
            <person name="Paoli F."/>
            <person name="Bruttini M."/>
            <person name="Carapelli A."/>
            <person name="Frati F."/>
            <person name="Nardi F."/>
        </authorList>
    </citation>
    <scope>NUCLEOTIDE SEQUENCE [LARGE SCALE GENOMIC DNA]</scope>
    <source>
        <strain evidence="2">DMR45628</strain>
    </source>
</reference>
<protein>
    <submittedName>
        <fullName evidence="2">Uncharacterized protein</fullName>
    </submittedName>
</protein>
<feature type="compositionally biased region" description="Basic and acidic residues" evidence="1">
    <location>
        <begin position="32"/>
        <end position="44"/>
    </location>
</feature>
<evidence type="ECO:0000256" key="1">
    <source>
        <dbReference type="SAM" id="MobiDB-lite"/>
    </source>
</evidence>
<dbReference type="AlphaFoldDB" id="A0AAW1K0S1"/>